<comment type="caution">
    <text evidence="1">The sequence shown here is derived from an EMBL/GenBank/DDBJ whole genome shotgun (WGS) entry which is preliminary data.</text>
</comment>
<keyword evidence="2" id="KW-1185">Reference proteome</keyword>
<evidence type="ECO:0000313" key="1">
    <source>
        <dbReference type="EMBL" id="KAJ9656009.1"/>
    </source>
</evidence>
<proteinExistence type="predicted"/>
<organism evidence="1 2">
    <name type="scientific">Neophaeococcomyces mojaviensis</name>
    <dbReference type="NCBI Taxonomy" id="3383035"/>
    <lineage>
        <taxon>Eukaryota</taxon>
        <taxon>Fungi</taxon>
        <taxon>Dikarya</taxon>
        <taxon>Ascomycota</taxon>
        <taxon>Pezizomycotina</taxon>
        <taxon>Eurotiomycetes</taxon>
        <taxon>Chaetothyriomycetidae</taxon>
        <taxon>Chaetothyriales</taxon>
        <taxon>Chaetothyriales incertae sedis</taxon>
        <taxon>Neophaeococcomyces</taxon>
    </lineage>
</organism>
<reference evidence="1" key="1">
    <citation type="submission" date="2022-10" db="EMBL/GenBank/DDBJ databases">
        <title>Culturing micro-colonial fungi from biological soil crusts in the Mojave desert and describing Neophaeococcomyces mojavensis, and introducing the new genera and species Taxawa tesnikishii.</title>
        <authorList>
            <person name="Kurbessoian T."/>
            <person name="Stajich J.E."/>
        </authorList>
    </citation>
    <scope>NUCLEOTIDE SEQUENCE</scope>
    <source>
        <strain evidence="1">JES_112</strain>
    </source>
</reference>
<gene>
    <name evidence="1" type="ORF">H2198_005262</name>
</gene>
<dbReference type="Proteomes" id="UP001172386">
    <property type="component" value="Unassembled WGS sequence"/>
</dbReference>
<dbReference type="EMBL" id="JAPDRQ010000085">
    <property type="protein sequence ID" value="KAJ9656009.1"/>
    <property type="molecule type" value="Genomic_DNA"/>
</dbReference>
<protein>
    <submittedName>
        <fullName evidence="1">Uncharacterized protein</fullName>
    </submittedName>
</protein>
<sequence length="549" mass="61921">MGFFSRKSSDFPTDNAILPSRSPISSMTDSEGPPPIAQIFKLPPEILQQILSYLDVQHLVSLFRVCRDLKIHAEEDRLWIDLLKPHIPHYDFHNSPHPAPSFCNLYLTHHPYWFLPRHKIWFSDDAYNGKLILIKFDAQKGSIEGYQLTAERPRAHAEAWSYKPSVIIHHINPRVYASTEDPVLSLPYSTKPHHRGTSAWIRSNGGSSEGQFGAWSLSNEPHMLVGRANQKINASLLLSRNLPLPTSNALSVSVWPPRTIPDMPRVRSSNSSSDKFASRGHRPNTLEEISQTTFRLRTWSHFMQGMAALGVRIGEEVSTWSTLSEDLYKPTKEKPYQGIFVGDYASHGCEFLLVLQTEQAPDRRARTVPNQDQEDTERDRPSNYIRAVLAALRDELVSEDELEEMADQGHMTVDVKGAVHVQAPRVEPNVSDGNGDYVVHKGAIEAIKLTGDVNVPRGEHTFIADDIGPAGTIRIAHERPFRGARVVRSRGHVAARGFRNDEFVPSQLFLVSPDLLAQYWLPFGHISFYKRIDIDELLQAATNNRSACE</sequence>
<name>A0ACC3A714_9EURO</name>
<evidence type="ECO:0000313" key="2">
    <source>
        <dbReference type="Proteomes" id="UP001172386"/>
    </source>
</evidence>
<accession>A0ACC3A714</accession>